<dbReference type="InterPro" id="IPR000259">
    <property type="entry name" value="Adhesion_dom_fimbrial"/>
</dbReference>
<keyword evidence="3 5" id="KW-0732">Signal</keyword>
<proteinExistence type="inferred from homology"/>
<evidence type="ECO:0000313" key="7">
    <source>
        <dbReference type="EMBL" id="NCH88900.1"/>
    </source>
</evidence>
<organism evidence="7 8">
    <name type="scientific">Cronobacter dublinensis</name>
    <dbReference type="NCBI Taxonomy" id="413497"/>
    <lineage>
        <taxon>Bacteria</taxon>
        <taxon>Pseudomonadati</taxon>
        <taxon>Pseudomonadota</taxon>
        <taxon>Gammaproteobacteria</taxon>
        <taxon>Enterobacterales</taxon>
        <taxon>Enterobacteriaceae</taxon>
        <taxon>Cronobacter</taxon>
    </lineage>
</organism>
<accession>A0A9Q4XMV9</accession>
<name>A0A9Q4XMV9_9ENTR</name>
<protein>
    <submittedName>
        <fullName evidence="7">Fimbrial protein</fullName>
    </submittedName>
</protein>
<dbReference type="SUPFAM" id="SSF49401">
    <property type="entry name" value="Bacterial adhesins"/>
    <property type="match status" value="1"/>
</dbReference>
<dbReference type="Proteomes" id="UP000778262">
    <property type="component" value="Unassembled WGS sequence"/>
</dbReference>
<dbReference type="GO" id="GO:0009289">
    <property type="term" value="C:pilus"/>
    <property type="evidence" value="ECO:0007669"/>
    <property type="project" value="UniProtKB-SubCell"/>
</dbReference>
<sequence>MTMKKTISRFAKAAILAALFHSSLTMAAGCQTEKRTEPLNLTVPVSVQLPARIATEPTGTVLYRKEASLAQLTGTHRTITSECREQIRKVLSGRVTASRSGFNTFSTTLAGLGLRLTVIYDKPGATRKEWVLPFSTPIADLSHDAISTDDIKLRIEAVKTGEIQSGTLNLRLPSMLSLNDNSLVVNMAVNVLAAKAHCAIQMLNPQIDLPPIDAIALENNGARKSYPVNVNLLCLNTIKASINIEGANDLQLPSIFKNVAPENPSSGVGIEMLYNSSVLSPGKPMEIMLPQKQTGFDLPLFVRYARTGEKITKGNVKAQITLRINYL</sequence>
<comment type="subcellular location">
    <subcellularLocation>
        <location evidence="1">Fimbrium</location>
    </subcellularLocation>
</comment>
<feature type="domain" description="Fimbrial-type adhesion" evidence="6">
    <location>
        <begin position="189"/>
        <end position="326"/>
    </location>
</feature>
<comment type="caution">
    <text evidence="7">The sequence shown here is derived from an EMBL/GenBank/DDBJ whole genome shotgun (WGS) entry which is preliminary data.</text>
</comment>
<feature type="signal peptide" evidence="5">
    <location>
        <begin position="1"/>
        <end position="27"/>
    </location>
</feature>
<evidence type="ECO:0000256" key="4">
    <source>
        <dbReference type="ARBA" id="ARBA00023263"/>
    </source>
</evidence>
<dbReference type="GO" id="GO:0043709">
    <property type="term" value="P:cell adhesion involved in single-species biofilm formation"/>
    <property type="evidence" value="ECO:0007669"/>
    <property type="project" value="TreeGrafter"/>
</dbReference>
<dbReference type="RefSeq" id="WP_105685064.1">
    <property type="nucleotide sequence ID" value="NZ_JAANQM010000015.1"/>
</dbReference>
<dbReference type="Gene3D" id="2.60.40.3310">
    <property type="match status" value="1"/>
</dbReference>
<keyword evidence="4" id="KW-0281">Fimbrium</keyword>
<evidence type="ECO:0000313" key="8">
    <source>
        <dbReference type="Proteomes" id="UP000778262"/>
    </source>
</evidence>
<evidence type="ECO:0000256" key="5">
    <source>
        <dbReference type="SAM" id="SignalP"/>
    </source>
</evidence>
<reference evidence="7" key="1">
    <citation type="submission" date="2018-11" db="EMBL/GenBank/DDBJ databases">
        <title>Genomics analysis of Putative Virulence Factors on Adhesion and Cytotoxicity for Cronobacter spp.</title>
        <authorList>
            <person name="Cui J."/>
        </authorList>
    </citation>
    <scope>NUCLEOTIDE SEQUENCE</scope>
    <source>
        <strain evidence="7">SD69</strain>
    </source>
</reference>
<evidence type="ECO:0000259" key="6">
    <source>
        <dbReference type="Pfam" id="PF00419"/>
    </source>
</evidence>
<dbReference type="PROSITE" id="PS51257">
    <property type="entry name" value="PROKAR_LIPOPROTEIN"/>
    <property type="match status" value="1"/>
</dbReference>
<gene>
    <name evidence="7" type="ORF">EHJ13_15885</name>
</gene>
<evidence type="ECO:0000256" key="1">
    <source>
        <dbReference type="ARBA" id="ARBA00004561"/>
    </source>
</evidence>
<comment type="similarity">
    <text evidence="2">Belongs to the fimbrial protein family.</text>
</comment>
<feature type="chain" id="PRO_5040197999" evidence="5">
    <location>
        <begin position="28"/>
        <end position="327"/>
    </location>
</feature>
<dbReference type="PANTHER" id="PTHR33420:SF3">
    <property type="entry name" value="FIMBRIAL SUBUNIT ELFA"/>
    <property type="match status" value="1"/>
</dbReference>
<dbReference type="PANTHER" id="PTHR33420">
    <property type="entry name" value="FIMBRIAL SUBUNIT ELFA-RELATED"/>
    <property type="match status" value="1"/>
</dbReference>
<dbReference type="InterPro" id="IPR050263">
    <property type="entry name" value="Bact_Fimbrial_Adh_Pro"/>
</dbReference>
<evidence type="ECO:0000256" key="3">
    <source>
        <dbReference type="ARBA" id="ARBA00022729"/>
    </source>
</evidence>
<dbReference type="Gene3D" id="2.60.40.1090">
    <property type="entry name" value="Fimbrial-type adhesion domain"/>
    <property type="match status" value="1"/>
</dbReference>
<dbReference type="AlphaFoldDB" id="A0A9Q4XMV9"/>
<dbReference type="Pfam" id="PF00419">
    <property type="entry name" value="Fimbrial"/>
    <property type="match status" value="1"/>
</dbReference>
<dbReference type="InterPro" id="IPR036937">
    <property type="entry name" value="Adhesion_dom_fimbrial_sf"/>
</dbReference>
<dbReference type="EMBL" id="RPBY01000006">
    <property type="protein sequence ID" value="NCH88900.1"/>
    <property type="molecule type" value="Genomic_DNA"/>
</dbReference>
<evidence type="ECO:0000256" key="2">
    <source>
        <dbReference type="ARBA" id="ARBA00006671"/>
    </source>
</evidence>
<dbReference type="InterPro" id="IPR008966">
    <property type="entry name" value="Adhesion_dom_sf"/>
</dbReference>